<evidence type="ECO:0008006" key="4">
    <source>
        <dbReference type="Google" id="ProtNLM"/>
    </source>
</evidence>
<feature type="transmembrane region" description="Helical" evidence="1">
    <location>
        <begin position="15"/>
        <end position="38"/>
    </location>
</feature>
<name>A0A1G2BL38_9BACT</name>
<evidence type="ECO:0000313" key="3">
    <source>
        <dbReference type="Proteomes" id="UP000178849"/>
    </source>
</evidence>
<evidence type="ECO:0000256" key="1">
    <source>
        <dbReference type="SAM" id="Phobius"/>
    </source>
</evidence>
<reference evidence="2 3" key="1">
    <citation type="journal article" date="2016" name="Nat. Commun.">
        <title>Thousands of microbial genomes shed light on interconnected biogeochemical processes in an aquifer system.</title>
        <authorList>
            <person name="Anantharaman K."/>
            <person name="Brown C.T."/>
            <person name="Hug L.A."/>
            <person name="Sharon I."/>
            <person name="Castelle C.J."/>
            <person name="Probst A.J."/>
            <person name="Thomas B.C."/>
            <person name="Singh A."/>
            <person name="Wilkins M.J."/>
            <person name="Karaoz U."/>
            <person name="Brodie E.L."/>
            <person name="Williams K.H."/>
            <person name="Hubbard S.S."/>
            <person name="Banfield J.F."/>
        </authorList>
    </citation>
    <scope>NUCLEOTIDE SEQUENCE [LARGE SCALE GENOMIC DNA]</scope>
</reference>
<dbReference type="EMBL" id="MHKL01000007">
    <property type="protein sequence ID" value="OGY89805.1"/>
    <property type="molecule type" value="Genomic_DNA"/>
</dbReference>
<protein>
    <recommendedName>
        <fullName evidence="4">Thioredoxin-like fold domain-containing protein</fullName>
    </recommendedName>
</protein>
<proteinExistence type="predicted"/>
<keyword evidence="1" id="KW-1133">Transmembrane helix</keyword>
<keyword evidence="1" id="KW-0472">Membrane</keyword>
<gene>
    <name evidence="2" type="ORF">A2927_01660</name>
</gene>
<dbReference type="Proteomes" id="UP000178849">
    <property type="component" value="Unassembled WGS sequence"/>
</dbReference>
<evidence type="ECO:0000313" key="2">
    <source>
        <dbReference type="EMBL" id="OGY89805.1"/>
    </source>
</evidence>
<dbReference type="AlphaFoldDB" id="A0A1G2BL38"/>
<organism evidence="2 3">
    <name type="scientific">Candidatus Komeilibacteria bacterium RIFCSPLOWO2_01_FULL_45_10</name>
    <dbReference type="NCBI Taxonomy" id="1798550"/>
    <lineage>
        <taxon>Bacteria</taxon>
        <taxon>Candidatus Komeiliibacteriota</taxon>
    </lineage>
</organism>
<keyword evidence="1" id="KW-0812">Transmembrane</keyword>
<sequence length="371" mass="39803">MAEEAGKKANKGMQYAYAMLFTLLLGSSLINFFLIFGINSGLSLAQGDPITSEPAKLSITLIKAAGCDKCFSTDEIVSALKASGAEITEKTLEFGSTEADALIEKYSIERLPALVVYGEIESANVSSALGSNSEFDKNTLVLRDVKPPYVDLESNSTIGLVSITTISDSNCEKCASISGLQNELEQLGVGIGDSEELDANSENAQKLIAEYGIDRLPVAIVSKDLNAYPEITKQWTNVGRPAYNGGYIADYAVPYLDIESKSTIGLVNLTKLVDANCSDCYDVNIHNSVLARFGVVVGTEVNYDISSADGNALLQKYAIKKIPTIILSSDANAYSTLNQVWADVGTIEADGAYVFRDLNALGEDIKFRTLD</sequence>
<accession>A0A1G2BL38</accession>
<dbReference type="STRING" id="1798550.A2927_01660"/>
<dbReference type="Gene3D" id="3.40.30.10">
    <property type="entry name" value="Glutaredoxin"/>
    <property type="match status" value="2"/>
</dbReference>
<comment type="caution">
    <text evidence="2">The sequence shown here is derived from an EMBL/GenBank/DDBJ whole genome shotgun (WGS) entry which is preliminary data.</text>
</comment>